<feature type="compositionally biased region" description="Low complexity" evidence="1">
    <location>
        <begin position="30"/>
        <end position="49"/>
    </location>
</feature>
<dbReference type="EMBL" id="CAACVG010011464">
    <property type="protein sequence ID" value="VEN58113.1"/>
    <property type="molecule type" value="Genomic_DNA"/>
</dbReference>
<accession>A0A653DDN2</accession>
<keyword evidence="3" id="KW-1185">Reference proteome</keyword>
<dbReference type="Proteomes" id="UP000410492">
    <property type="component" value="Unassembled WGS sequence"/>
</dbReference>
<feature type="non-terminal residue" evidence="2">
    <location>
        <position position="209"/>
    </location>
</feature>
<evidence type="ECO:0000313" key="2">
    <source>
        <dbReference type="EMBL" id="VEN58113.1"/>
    </source>
</evidence>
<reference evidence="2 3" key="1">
    <citation type="submission" date="2019-01" db="EMBL/GenBank/DDBJ databases">
        <authorList>
            <person name="Sayadi A."/>
        </authorList>
    </citation>
    <scope>NUCLEOTIDE SEQUENCE [LARGE SCALE GENOMIC DNA]</scope>
</reference>
<protein>
    <recommendedName>
        <fullName evidence="4">U1-type domain-containing protein</fullName>
    </recommendedName>
</protein>
<evidence type="ECO:0000256" key="1">
    <source>
        <dbReference type="SAM" id="MobiDB-lite"/>
    </source>
</evidence>
<dbReference type="AlphaFoldDB" id="A0A653DDN2"/>
<dbReference type="PANTHER" id="PTHR37162">
    <property type="entry name" value="HAT FAMILY DIMERISATION DOMAINCONTAINING PROTEIN-RELATED"/>
    <property type="match status" value="1"/>
</dbReference>
<proteinExistence type="predicted"/>
<gene>
    <name evidence="2" type="ORF">CALMAC_LOCUS16555</name>
</gene>
<dbReference type="OrthoDB" id="10023262at2759"/>
<name>A0A653DDN2_CALMS</name>
<organism evidence="2 3">
    <name type="scientific">Callosobruchus maculatus</name>
    <name type="common">Southern cowpea weevil</name>
    <name type="synonym">Pulse bruchid</name>
    <dbReference type="NCBI Taxonomy" id="64391"/>
    <lineage>
        <taxon>Eukaryota</taxon>
        <taxon>Metazoa</taxon>
        <taxon>Ecdysozoa</taxon>
        <taxon>Arthropoda</taxon>
        <taxon>Hexapoda</taxon>
        <taxon>Insecta</taxon>
        <taxon>Pterygota</taxon>
        <taxon>Neoptera</taxon>
        <taxon>Endopterygota</taxon>
        <taxon>Coleoptera</taxon>
        <taxon>Polyphaga</taxon>
        <taxon>Cucujiformia</taxon>
        <taxon>Chrysomeloidea</taxon>
        <taxon>Chrysomelidae</taxon>
        <taxon>Bruchinae</taxon>
        <taxon>Bruchini</taxon>
        <taxon>Callosobruchus</taxon>
    </lineage>
</organism>
<feature type="region of interest" description="Disordered" evidence="1">
    <location>
        <begin position="29"/>
        <end position="52"/>
    </location>
</feature>
<evidence type="ECO:0008006" key="4">
    <source>
        <dbReference type="Google" id="ProtNLM"/>
    </source>
</evidence>
<sequence length="209" mass="23972">MDRYLVKSSIEESRGTQRELQLLQECNGMSESTEPVASSSTSSSSSISTRKMKSKRRVHRFNNLWLEDENFKDWLVKSEKSTKTCGYEYAYCKVCDVTIFPNKTDILRHKKSDKHSSLTRTIQKNKKISSLLDKSHYYKVKTAEIKLAAALVEGNVPFLFMDTLAPLLPQIFPDSKIACDLASKRTKTTSIIKENLGKYFQNEICTHLR</sequence>
<evidence type="ECO:0000313" key="3">
    <source>
        <dbReference type="Proteomes" id="UP000410492"/>
    </source>
</evidence>
<dbReference type="PANTHER" id="PTHR37162:SF1">
    <property type="entry name" value="BED-TYPE DOMAIN-CONTAINING PROTEIN"/>
    <property type="match status" value="1"/>
</dbReference>